<dbReference type="Pfam" id="PF07715">
    <property type="entry name" value="Plug"/>
    <property type="match status" value="1"/>
</dbReference>
<evidence type="ECO:0000313" key="13">
    <source>
        <dbReference type="Proteomes" id="UP000193431"/>
    </source>
</evidence>
<comment type="subcellular location">
    <subcellularLocation>
        <location evidence="1 8">Cell outer membrane</location>
        <topology evidence="1 8">Multi-pass membrane protein</topology>
    </subcellularLocation>
</comment>
<sequence length="938" mass="104306">MTVVRNYLLAPIFLLFTLGLVAQTGTVSGKLIDGDFNDGLAFANVAVKGTNYGTATDFEGKYSIEMAPGTYTVVFTFVGYSTKEVTDVVIKAGEVTDLSVTLTSAADALDDVVISVTRRQNSEKAVLDVQKNATVVLDGLSSETIKEQGASDVAAAVKAVPGVSIQEGKYVYVRGLGDRYTKTILNGMDVPGLDPDKNTIQLDIFPTNTLENLQVIKSATAEYSADFTGGIVNIITKDIPSSEEVSISAGLGYNPDMHFNEDYVTYEGSNTDFLGFDDGTRESPLATGENVPLVQADPVRAAELTSQFNRTMATMREQSFMNTSLGFSYGNKFKFENSDLGFTASLSYKNNTSYYEDFVSGQIIRKSADNSDLEPQTDRTQRGDLGSNDVILNGLVGLTYKSGRSKYRFNAIRIQNGNQRAALLRQANRDESVNNVVRDVLVYTQSSLTNLFLGGDHANEDGSWNTSWKVAPTFSSVDDKDFRETPFRVDGTQPTIEPSETGDPRRLFRELSEINLPARLDFDRKHKLFNNEAKLKFGAGFTYKNREFLVDEYALILQNFPRDAFNGDPNQLLAPENIYNPATDSGVVLRSDFNISNNFESSITIGTAYASEEFQVTERLKSIVGLRFEKFDLFYTGRTQEGDNFDNEKFIDKADLFPSVNLIYDLSESRDFKLRGSYARTTARPSFKEASAAQIVDPILGTTFIGNPDIQPSYINNFDLRLEKYTEGTDFFAISAFYKTFKDPIEITFFEAATDQFTPQNLGDATVLGAEVEVRKTLDFIGLRNFNFQANASLIESEQQIVPQELGFRQRTAREGEDVDDTRELQGQSPYLVNAGFTYETEESGWKSGIFYNVQGRTLEVVASADVPDVYTLPFHSLNFSLSKAWKSDKSEHSINFKVDNLLGDERESEFDFFNASNPTFFFQDPGQTFSLSYGVKF</sequence>
<dbReference type="InterPro" id="IPR037066">
    <property type="entry name" value="Plug_dom_sf"/>
</dbReference>
<keyword evidence="4 8" id="KW-0812">Transmembrane</keyword>
<dbReference type="GO" id="GO:0009279">
    <property type="term" value="C:cell outer membrane"/>
    <property type="evidence" value="ECO:0007669"/>
    <property type="project" value="UniProtKB-SubCell"/>
</dbReference>
<evidence type="ECO:0000256" key="5">
    <source>
        <dbReference type="ARBA" id="ARBA00023077"/>
    </source>
</evidence>
<dbReference type="InterPro" id="IPR036942">
    <property type="entry name" value="Beta-barrel_TonB_sf"/>
</dbReference>
<accession>A0A1W6ML65</accession>
<feature type="domain" description="TonB-dependent receptor plug" evidence="11">
    <location>
        <begin position="133"/>
        <end position="231"/>
    </location>
</feature>
<dbReference type="SUPFAM" id="SSF56935">
    <property type="entry name" value="Porins"/>
    <property type="match status" value="1"/>
</dbReference>
<keyword evidence="5 9" id="KW-0798">TonB box</keyword>
<dbReference type="RefSeq" id="WP_085767011.1">
    <property type="nucleotide sequence ID" value="NZ_CP019344.1"/>
</dbReference>
<dbReference type="Gene3D" id="2.60.40.1120">
    <property type="entry name" value="Carboxypeptidase-like, regulatory domain"/>
    <property type="match status" value="1"/>
</dbReference>
<keyword evidence="3 8" id="KW-1134">Transmembrane beta strand</keyword>
<dbReference type="InterPro" id="IPR012910">
    <property type="entry name" value="Plug_dom"/>
</dbReference>
<keyword evidence="13" id="KW-1185">Reference proteome</keyword>
<dbReference type="AlphaFoldDB" id="A0A1W6ML65"/>
<dbReference type="OrthoDB" id="9768470at2"/>
<dbReference type="InterPro" id="IPR000531">
    <property type="entry name" value="Beta-barrel_TonB"/>
</dbReference>
<protein>
    <submittedName>
        <fullName evidence="12">TonB-dependent receptor</fullName>
    </submittedName>
</protein>
<dbReference type="Pfam" id="PF13715">
    <property type="entry name" value="CarbopepD_reg_2"/>
    <property type="match status" value="1"/>
</dbReference>
<evidence type="ECO:0000256" key="2">
    <source>
        <dbReference type="ARBA" id="ARBA00022448"/>
    </source>
</evidence>
<name>A0A1W6ML65_9FLAO</name>
<evidence type="ECO:0000256" key="7">
    <source>
        <dbReference type="ARBA" id="ARBA00023237"/>
    </source>
</evidence>
<dbReference type="STRING" id="331648.BST97_09510"/>
<evidence type="ECO:0000256" key="3">
    <source>
        <dbReference type="ARBA" id="ARBA00022452"/>
    </source>
</evidence>
<evidence type="ECO:0000256" key="1">
    <source>
        <dbReference type="ARBA" id="ARBA00004571"/>
    </source>
</evidence>
<evidence type="ECO:0000256" key="6">
    <source>
        <dbReference type="ARBA" id="ARBA00023136"/>
    </source>
</evidence>
<keyword evidence="7 8" id="KW-0998">Cell outer membrane</keyword>
<evidence type="ECO:0000256" key="4">
    <source>
        <dbReference type="ARBA" id="ARBA00022692"/>
    </source>
</evidence>
<dbReference type="Gene3D" id="2.170.130.10">
    <property type="entry name" value="TonB-dependent receptor, plug domain"/>
    <property type="match status" value="1"/>
</dbReference>
<proteinExistence type="inferred from homology"/>
<dbReference type="PANTHER" id="PTHR40980">
    <property type="entry name" value="PLUG DOMAIN-CONTAINING PROTEIN"/>
    <property type="match status" value="1"/>
</dbReference>
<dbReference type="Proteomes" id="UP000193431">
    <property type="component" value="Chromosome"/>
</dbReference>
<dbReference type="EMBL" id="CP019344">
    <property type="protein sequence ID" value="ARN78209.1"/>
    <property type="molecule type" value="Genomic_DNA"/>
</dbReference>
<evidence type="ECO:0000256" key="9">
    <source>
        <dbReference type="RuleBase" id="RU003357"/>
    </source>
</evidence>
<dbReference type="PROSITE" id="PS52016">
    <property type="entry name" value="TONB_DEPENDENT_REC_3"/>
    <property type="match status" value="1"/>
</dbReference>
<reference evidence="12 13" key="1">
    <citation type="submission" date="2016-11" db="EMBL/GenBank/DDBJ databases">
        <title>Trade-off between light-utilization and light-protection in marine flavobacteria.</title>
        <authorList>
            <person name="Kumagai Y."/>
        </authorList>
    </citation>
    <scope>NUCLEOTIDE SEQUENCE [LARGE SCALE GENOMIC DNA]</scope>
    <source>
        <strain evidence="12 13">JCM 13191</strain>
    </source>
</reference>
<dbReference type="SUPFAM" id="SSF49464">
    <property type="entry name" value="Carboxypeptidase regulatory domain-like"/>
    <property type="match status" value="1"/>
</dbReference>
<keyword evidence="2 8" id="KW-0813">Transport</keyword>
<keyword evidence="6 8" id="KW-0472">Membrane</keyword>
<gene>
    <name evidence="12" type="ORF">BST97_09510</name>
</gene>
<dbReference type="Pfam" id="PF00593">
    <property type="entry name" value="TonB_dep_Rec_b-barrel"/>
    <property type="match status" value="1"/>
</dbReference>
<dbReference type="PANTHER" id="PTHR40980:SF4">
    <property type="entry name" value="TONB-DEPENDENT RECEPTOR-LIKE BETA-BARREL DOMAIN-CONTAINING PROTEIN"/>
    <property type="match status" value="1"/>
</dbReference>
<dbReference type="InterPro" id="IPR039426">
    <property type="entry name" value="TonB-dep_rcpt-like"/>
</dbReference>
<keyword evidence="12" id="KW-0675">Receptor</keyword>
<dbReference type="InterPro" id="IPR008969">
    <property type="entry name" value="CarboxyPept-like_regulatory"/>
</dbReference>
<feature type="domain" description="TonB-dependent receptor-like beta-barrel" evidence="10">
    <location>
        <begin position="435"/>
        <end position="902"/>
    </location>
</feature>
<evidence type="ECO:0000259" key="10">
    <source>
        <dbReference type="Pfam" id="PF00593"/>
    </source>
</evidence>
<evidence type="ECO:0000256" key="8">
    <source>
        <dbReference type="PROSITE-ProRule" id="PRU01360"/>
    </source>
</evidence>
<organism evidence="12 13">
    <name type="scientific">Nonlabens spongiae</name>
    <dbReference type="NCBI Taxonomy" id="331648"/>
    <lineage>
        <taxon>Bacteria</taxon>
        <taxon>Pseudomonadati</taxon>
        <taxon>Bacteroidota</taxon>
        <taxon>Flavobacteriia</taxon>
        <taxon>Flavobacteriales</taxon>
        <taxon>Flavobacteriaceae</taxon>
        <taxon>Nonlabens</taxon>
    </lineage>
</organism>
<comment type="similarity">
    <text evidence="8 9">Belongs to the TonB-dependent receptor family.</text>
</comment>
<dbReference type="Gene3D" id="2.40.170.20">
    <property type="entry name" value="TonB-dependent receptor, beta-barrel domain"/>
    <property type="match status" value="1"/>
</dbReference>
<evidence type="ECO:0000259" key="11">
    <source>
        <dbReference type="Pfam" id="PF07715"/>
    </source>
</evidence>
<evidence type="ECO:0000313" key="12">
    <source>
        <dbReference type="EMBL" id="ARN78209.1"/>
    </source>
</evidence>